<dbReference type="GO" id="GO:0051310">
    <property type="term" value="P:metaphase chromosome alignment"/>
    <property type="evidence" value="ECO:0007669"/>
    <property type="project" value="TreeGrafter"/>
</dbReference>
<dbReference type="GO" id="GO:0005634">
    <property type="term" value="C:nucleus"/>
    <property type="evidence" value="ECO:0007669"/>
    <property type="project" value="TreeGrafter"/>
</dbReference>
<dbReference type="GO" id="GO:0070840">
    <property type="term" value="F:dynein complex binding"/>
    <property type="evidence" value="ECO:0007669"/>
    <property type="project" value="TreeGrafter"/>
</dbReference>
<feature type="domain" description="Centromere protein Cenp-F N-terminal" evidence="2">
    <location>
        <begin position="1"/>
        <end position="120"/>
    </location>
</feature>
<dbReference type="GO" id="GO:0008017">
    <property type="term" value="F:microtubule binding"/>
    <property type="evidence" value="ECO:0007669"/>
    <property type="project" value="InterPro"/>
</dbReference>
<keyword evidence="1" id="KW-0175">Coiled coil</keyword>
<dbReference type="AlphaFoldDB" id="A0A444UR34"/>
<organism evidence="3 4">
    <name type="scientific">Acipenser ruthenus</name>
    <name type="common">Sterlet sturgeon</name>
    <dbReference type="NCBI Taxonomy" id="7906"/>
    <lineage>
        <taxon>Eukaryota</taxon>
        <taxon>Metazoa</taxon>
        <taxon>Chordata</taxon>
        <taxon>Craniata</taxon>
        <taxon>Vertebrata</taxon>
        <taxon>Euteleostomi</taxon>
        <taxon>Actinopterygii</taxon>
        <taxon>Chondrostei</taxon>
        <taxon>Acipenseriformes</taxon>
        <taxon>Acipenseridae</taxon>
        <taxon>Acipenser</taxon>
    </lineage>
</organism>
<gene>
    <name evidence="3" type="ORF">EOD39_22005</name>
</gene>
<dbReference type="InterPro" id="IPR018463">
    <property type="entry name" value="Centromere_CenpF_N"/>
</dbReference>
<dbReference type="InterPro" id="IPR043513">
    <property type="entry name" value="Cenp-F"/>
</dbReference>
<reference evidence="3 4" key="1">
    <citation type="submission" date="2019-01" db="EMBL/GenBank/DDBJ databases">
        <title>Draft Genome and Complete Hox-Cluster Characterization of the Sterlet Sturgeon (Acipenser ruthenus).</title>
        <authorList>
            <person name="Wei Q."/>
        </authorList>
    </citation>
    <scope>NUCLEOTIDE SEQUENCE [LARGE SCALE GENOMIC DNA]</scope>
    <source>
        <strain evidence="3">WHYD16114868_AA</strain>
        <tissue evidence="3">Blood</tissue>
    </source>
</reference>
<dbReference type="EMBL" id="SCEB01016620">
    <property type="protein sequence ID" value="RXM90631.1"/>
    <property type="molecule type" value="Genomic_DNA"/>
</dbReference>
<comment type="caution">
    <text evidence="3">The sequence shown here is derived from an EMBL/GenBank/DDBJ whole genome shotgun (WGS) entry which is preliminary data.</text>
</comment>
<feature type="coiled-coil region" evidence="1">
    <location>
        <begin position="17"/>
        <end position="75"/>
    </location>
</feature>
<evidence type="ECO:0000259" key="2">
    <source>
        <dbReference type="Pfam" id="PF10481"/>
    </source>
</evidence>
<dbReference type="GO" id="GO:0000922">
    <property type="term" value="C:spindle pole"/>
    <property type="evidence" value="ECO:0007669"/>
    <property type="project" value="TreeGrafter"/>
</dbReference>
<keyword evidence="4" id="KW-1185">Reference proteome</keyword>
<accession>A0A444UR34</accession>
<name>A0A444UR34_ACIRT</name>
<protein>
    <submittedName>
        <fullName evidence="3">Centromere protein F</fullName>
    </submittedName>
</protein>
<dbReference type="Proteomes" id="UP000289886">
    <property type="component" value="Unassembled WGS sequence"/>
</dbReference>
<dbReference type="PANTHER" id="PTHR18874:SF10">
    <property type="entry name" value="CENTROMERE PROTEIN F"/>
    <property type="match status" value="1"/>
</dbReference>
<dbReference type="GO" id="GO:0010389">
    <property type="term" value="P:regulation of G2/M transition of mitotic cell cycle"/>
    <property type="evidence" value="ECO:0007669"/>
    <property type="project" value="TreeGrafter"/>
</dbReference>
<evidence type="ECO:0000313" key="4">
    <source>
        <dbReference type="Proteomes" id="UP000289886"/>
    </source>
</evidence>
<sequence>MSWALDDWKAGLPGRALQRVQELESQLEKLLKERQQRQFQLEAVEGALLQQKHKCEEARAESLSLQRELKSLSQSCVSVEELKERLSHELQARGAQVCSLEGQLGASRKQIESLQQELKR</sequence>
<proteinExistence type="predicted"/>
<dbReference type="Pfam" id="PF10481">
    <property type="entry name" value="CENP-F_N"/>
    <property type="match status" value="1"/>
</dbReference>
<dbReference type="PANTHER" id="PTHR18874">
    <property type="entry name" value="CMF/LEK/CENP CELL DIVISION-RELATED"/>
    <property type="match status" value="1"/>
</dbReference>
<evidence type="ECO:0000313" key="3">
    <source>
        <dbReference type="EMBL" id="RXM90631.1"/>
    </source>
</evidence>
<evidence type="ECO:0000256" key="1">
    <source>
        <dbReference type="SAM" id="Coils"/>
    </source>
</evidence>
<dbReference type="GO" id="GO:0000278">
    <property type="term" value="P:mitotic cell cycle"/>
    <property type="evidence" value="ECO:0007669"/>
    <property type="project" value="TreeGrafter"/>
</dbReference>
<dbReference type="GO" id="GO:0000775">
    <property type="term" value="C:chromosome, centromeric region"/>
    <property type="evidence" value="ECO:0007669"/>
    <property type="project" value="InterPro"/>
</dbReference>